<dbReference type="NCBIfam" id="TIGR00254">
    <property type="entry name" value="GGDEF"/>
    <property type="match status" value="1"/>
</dbReference>
<dbReference type="InterPro" id="IPR029787">
    <property type="entry name" value="Nucleotide_cyclase"/>
</dbReference>
<dbReference type="FunFam" id="3.30.70.270:FF:000001">
    <property type="entry name" value="Diguanylate cyclase domain protein"/>
    <property type="match status" value="1"/>
</dbReference>
<evidence type="ECO:0000259" key="6">
    <source>
        <dbReference type="PROSITE" id="PS50887"/>
    </source>
</evidence>
<dbReference type="InterPro" id="IPR000700">
    <property type="entry name" value="PAS-assoc_C"/>
</dbReference>
<name>A0A1C2DRW6_9PSED</name>
<dbReference type="PANTHER" id="PTHR44757:SF2">
    <property type="entry name" value="BIOFILM ARCHITECTURE MAINTENANCE PROTEIN MBAA"/>
    <property type="match status" value="1"/>
</dbReference>
<feature type="domain" description="GGDEF" evidence="6">
    <location>
        <begin position="480"/>
        <end position="614"/>
    </location>
</feature>
<evidence type="ECO:0000259" key="5">
    <source>
        <dbReference type="PROSITE" id="PS50113"/>
    </source>
</evidence>
<dbReference type="EMBL" id="MDEN01000065">
    <property type="protein sequence ID" value="OCX17413.1"/>
    <property type="molecule type" value="Genomic_DNA"/>
</dbReference>
<evidence type="ECO:0000256" key="2">
    <source>
        <dbReference type="ARBA" id="ARBA00004533"/>
    </source>
</evidence>
<dbReference type="Pfam" id="PF08448">
    <property type="entry name" value="PAS_4"/>
    <property type="match status" value="1"/>
</dbReference>
<gene>
    <name evidence="7" type="ORF">BBI10_18065</name>
</gene>
<dbReference type="PROSITE" id="PS50113">
    <property type="entry name" value="PAC"/>
    <property type="match status" value="1"/>
</dbReference>
<protein>
    <submittedName>
        <fullName evidence="7">Diguanylate cyclase</fullName>
    </submittedName>
</protein>
<dbReference type="InterPro" id="IPR013656">
    <property type="entry name" value="PAS_4"/>
</dbReference>
<dbReference type="PANTHER" id="PTHR44757">
    <property type="entry name" value="DIGUANYLATE CYCLASE DGCP"/>
    <property type="match status" value="1"/>
</dbReference>
<dbReference type="PROSITE" id="PS50112">
    <property type="entry name" value="PAS"/>
    <property type="match status" value="2"/>
</dbReference>
<dbReference type="SMART" id="SM00065">
    <property type="entry name" value="GAF"/>
    <property type="match status" value="1"/>
</dbReference>
<dbReference type="SMART" id="SM00086">
    <property type="entry name" value="PAC"/>
    <property type="match status" value="2"/>
</dbReference>
<dbReference type="PROSITE" id="PS50887">
    <property type="entry name" value="GGDEF"/>
    <property type="match status" value="1"/>
</dbReference>
<evidence type="ECO:0000313" key="7">
    <source>
        <dbReference type="EMBL" id="OCX17413.1"/>
    </source>
</evidence>
<dbReference type="AlphaFoldDB" id="A0A1C2DRW6"/>
<accession>A0A1C2DRW6</accession>
<reference evidence="7 8" key="1">
    <citation type="submission" date="2016-08" db="EMBL/GenBank/DDBJ databases">
        <title>Whole genome sequence of Pseudomonas graminis strain UASWS1507, a potential biological control agent for agriculture.</title>
        <authorList>
            <person name="Crovadore J."/>
            <person name="Calmin G."/>
            <person name="Chablais R."/>
            <person name="Cochard B."/>
            <person name="Lefort F."/>
        </authorList>
    </citation>
    <scope>NUCLEOTIDE SEQUENCE [LARGE SCALE GENOMIC DNA]</scope>
    <source>
        <strain evidence="7 8">UASWS1507</strain>
    </source>
</reference>
<dbReference type="RefSeq" id="WP_065990730.1">
    <property type="nucleotide sequence ID" value="NZ_MDEN01000065.1"/>
</dbReference>
<feature type="domain" description="PAS" evidence="4">
    <location>
        <begin position="181"/>
        <end position="236"/>
    </location>
</feature>
<proteinExistence type="predicted"/>
<comment type="caution">
    <text evidence="7">The sequence shown here is derived from an EMBL/GenBank/DDBJ whole genome shotgun (WGS) entry which is preliminary data.</text>
</comment>
<dbReference type="CDD" id="cd00130">
    <property type="entry name" value="PAS"/>
    <property type="match status" value="1"/>
</dbReference>
<dbReference type="InterPro" id="IPR035965">
    <property type="entry name" value="PAS-like_dom_sf"/>
</dbReference>
<comment type="subcellular location">
    <subcellularLocation>
        <location evidence="2">Cell inner membrane</location>
    </subcellularLocation>
</comment>
<dbReference type="InterPro" id="IPR052155">
    <property type="entry name" value="Biofilm_reg_signaling"/>
</dbReference>
<dbReference type="InterPro" id="IPR000160">
    <property type="entry name" value="GGDEF_dom"/>
</dbReference>
<evidence type="ECO:0000256" key="1">
    <source>
        <dbReference type="ARBA" id="ARBA00001946"/>
    </source>
</evidence>
<comment type="cofactor">
    <cofactor evidence="1">
        <name>Mg(2+)</name>
        <dbReference type="ChEBI" id="CHEBI:18420"/>
    </cofactor>
</comment>
<dbReference type="InterPro" id="IPR043128">
    <property type="entry name" value="Rev_trsase/Diguanyl_cyclase"/>
</dbReference>
<dbReference type="SUPFAM" id="SSF55785">
    <property type="entry name" value="PYP-like sensor domain (PAS domain)"/>
    <property type="match status" value="2"/>
</dbReference>
<dbReference type="NCBIfam" id="TIGR00229">
    <property type="entry name" value="sensory_box"/>
    <property type="match status" value="2"/>
</dbReference>
<dbReference type="GO" id="GO:0005886">
    <property type="term" value="C:plasma membrane"/>
    <property type="evidence" value="ECO:0007669"/>
    <property type="project" value="UniProtKB-SubCell"/>
</dbReference>
<dbReference type="Gene3D" id="3.30.450.20">
    <property type="entry name" value="PAS domain"/>
    <property type="match status" value="2"/>
</dbReference>
<dbReference type="InterPro" id="IPR003018">
    <property type="entry name" value="GAF"/>
</dbReference>
<feature type="domain" description="PAS" evidence="4">
    <location>
        <begin position="326"/>
        <end position="396"/>
    </location>
</feature>
<keyword evidence="3" id="KW-0808">Transferase</keyword>
<dbReference type="Gene3D" id="3.30.70.270">
    <property type="match status" value="1"/>
</dbReference>
<organism evidence="7 8">
    <name type="scientific">Pseudomonas graminis</name>
    <dbReference type="NCBI Taxonomy" id="158627"/>
    <lineage>
        <taxon>Bacteria</taxon>
        <taxon>Pseudomonadati</taxon>
        <taxon>Pseudomonadota</taxon>
        <taxon>Gammaproteobacteria</taxon>
        <taxon>Pseudomonadales</taxon>
        <taxon>Pseudomonadaceae</taxon>
        <taxon>Pseudomonas</taxon>
    </lineage>
</organism>
<dbReference type="Gene3D" id="3.30.450.40">
    <property type="match status" value="1"/>
</dbReference>
<keyword evidence="3" id="KW-0418">Kinase</keyword>
<dbReference type="Proteomes" id="UP000095143">
    <property type="component" value="Unassembled WGS sequence"/>
</dbReference>
<sequence>MLIAPYPVNEEARLEFLRSLDVLDTASEETFDRFTRVLAELLQVPTALISLVEADKQWFKSKVGLDTCETSRDIAFCAHALHAEGSLVVEDAAIDVRFHDNPLVVGAPFIRFYAGIPLRSSEGYVVGTLCAIDHRPRVITQSTLTAMKDLARAVERELFHRSMSGQARTIYEDERRARSLSETRFATVFQETPTGKAIVDLDGRFSVVNPKFCEITGYSSDELLSKTFQEITHADDIQQDLALVADLITGCRKNCSLEKRYVRKDGSLVWVDLSVAILREAAGAPLHLIAVILDITTRKHSEELILNHQHELEQRVVERTVDLVRSQETLRSIADNVPMLIAQVDSELRYVFNNARYKEIFNVDPLSLRGKSVQTVLTPAVYEELLPYFDRALAGDRSTRDDIRYDDLDGRIWRATYIPDVRDGAIVGFFVMSLDVTEQKRKEKSLTDRALLDHLTGLPNRAALMEKLSEAVDSAERGLADFSVFYLDLDGFKRVNDEYGHDLGDELLCQVSERLRQKVRQRDTVCRLAGDEFVVIASGAKAQDTCERIAAAMCATLAQPFHLRGHTVKIGTSVGVTVCPAYALTTPEQLLASADAAMYVAKRAGRNCYRFAPAVWSRRGHA</sequence>
<evidence type="ECO:0000259" key="4">
    <source>
        <dbReference type="PROSITE" id="PS50112"/>
    </source>
</evidence>
<dbReference type="SUPFAM" id="SSF55073">
    <property type="entry name" value="Nucleotide cyclase"/>
    <property type="match status" value="1"/>
</dbReference>
<dbReference type="SMART" id="SM00267">
    <property type="entry name" value="GGDEF"/>
    <property type="match status" value="1"/>
</dbReference>
<dbReference type="InterPro" id="IPR029016">
    <property type="entry name" value="GAF-like_dom_sf"/>
</dbReference>
<dbReference type="Pfam" id="PF01590">
    <property type="entry name" value="GAF"/>
    <property type="match status" value="1"/>
</dbReference>
<evidence type="ECO:0000256" key="3">
    <source>
        <dbReference type="ARBA" id="ARBA00022777"/>
    </source>
</evidence>
<dbReference type="Pfam" id="PF00990">
    <property type="entry name" value="GGDEF"/>
    <property type="match status" value="1"/>
</dbReference>
<dbReference type="Pfam" id="PF13426">
    <property type="entry name" value="PAS_9"/>
    <property type="match status" value="1"/>
</dbReference>
<dbReference type="InterPro" id="IPR000014">
    <property type="entry name" value="PAS"/>
</dbReference>
<evidence type="ECO:0000313" key="8">
    <source>
        <dbReference type="Proteomes" id="UP000095143"/>
    </source>
</evidence>
<dbReference type="SMART" id="SM00091">
    <property type="entry name" value="PAS"/>
    <property type="match status" value="2"/>
</dbReference>
<dbReference type="SUPFAM" id="SSF55781">
    <property type="entry name" value="GAF domain-like"/>
    <property type="match status" value="1"/>
</dbReference>
<dbReference type="GO" id="GO:0016301">
    <property type="term" value="F:kinase activity"/>
    <property type="evidence" value="ECO:0007669"/>
    <property type="project" value="UniProtKB-KW"/>
</dbReference>
<dbReference type="CDD" id="cd01949">
    <property type="entry name" value="GGDEF"/>
    <property type="match status" value="1"/>
</dbReference>
<feature type="domain" description="PAC" evidence="5">
    <location>
        <begin position="255"/>
        <end position="307"/>
    </location>
</feature>
<dbReference type="InterPro" id="IPR001610">
    <property type="entry name" value="PAC"/>
</dbReference>